<evidence type="ECO:0000313" key="1">
    <source>
        <dbReference type="EMBL" id="SDU59672.1"/>
    </source>
</evidence>
<proteinExistence type="predicted"/>
<name>A0AAX2DDV0_9PSED</name>
<gene>
    <name evidence="1" type="ORF">SAMN05216476_3484</name>
</gene>
<organism evidence="1 2">
    <name type="scientific">Pseudomonas mediterranea</name>
    <dbReference type="NCBI Taxonomy" id="183795"/>
    <lineage>
        <taxon>Bacteria</taxon>
        <taxon>Pseudomonadati</taxon>
        <taxon>Pseudomonadota</taxon>
        <taxon>Gammaproteobacteria</taxon>
        <taxon>Pseudomonadales</taxon>
        <taxon>Pseudomonadaceae</taxon>
        <taxon>Pseudomonas</taxon>
    </lineage>
</organism>
<dbReference type="AlphaFoldDB" id="A0AAX2DDV0"/>
<sequence length="40" mass="4254">MPLWEPSLLAIAVDLPASMLNVPPSRAGSLPHYLAVTVIL</sequence>
<reference evidence="1 2" key="1">
    <citation type="submission" date="2016-10" db="EMBL/GenBank/DDBJ databases">
        <authorList>
            <person name="Varghese N."/>
            <person name="Submissions S."/>
        </authorList>
    </citation>
    <scope>NUCLEOTIDE SEQUENCE [LARGE SCALE GENOMIC DNA]</scope>
    <source>
        <strain evidence="1 2">DSM 16733</strain>
    </source>
</reference>
<accession>A0AAX2DDV0</accession>
<keyword evidence="2" id="KW-1185">Reference proteome</keyword>
<evidence type="ECO:0000313" key="2">
    <source>
        <dbReference type="Proteomes" id="UP000183772"/>
    </source>
</evidence>
<dbReference type="EMBL" id="LT629790">
    <property type="protein sequence ID" value="SDU59672.1"/>
    <property type="molecule type" value="Genomic_DNA"/>
</dbReference>
<protein>
    <submittedName>
        <fullName evidence="1">Uncharacterized protein</fullName>
    </submittedName>
</protein>
<dbReference type="Proteomes" id="UP000183772">
    <property type="component" value="Chromosome I"/>
</dbReference>